<keyword evidence="1" id="KW-0812">Transmembrane</keyword>
<dbReference type="EMBL" id="JAHXRS010000015">
    <property type="protein sequence ID" value="MBW6395256.1"/>
    <property type="molecule type" value="Genomic_DNA"/>
</dbReference>
<dbReference type="Proteomes" id="UP000724268">
    <property type="component" value="Unassembled WGS sequence"/>
</dbReference>
<name>A0ABS6ZYY7_9DEIN</name>
<keyword evidence="1" id="KW-0472">Membrane</keyword>
<evidence type="ECO:0000256" key="1">
    <source>
        <dbReference type="SAM" id="Phobius"/>
    </source>
</evidence>
<accession>A0ABS6ZYY7</accession>
<keyword evidence="3" id="KW-1185">Reference proteome</keyword>
<comment type="caution">
    <text evidence="2">The sequence shown here is derived from an EMBL/GenBank/DDBJ whole genome shotgun (WGS) entry which is preliminary data.</text>
</comment>
<dbReference type="RefSeq" id="WP_219759780.1">
    <property type="nucleotide sequence ID" value="NZ_JAHXRS010000015.1"/>
</dbReference>
<gene>
    <name evidence="2" type="ORF">KZX47_08860</name>
</gene>
<organism evidence="2 3">
    <name type="scientific">Thermus brevis</name>
    <dbReference type="NCBI Taxonomy" id="2862456"/>
    <lineage>
        <taxon>Bacteria</taxon>
        <taxon>Thermotogati</taxon>
        <taxon>Deinococcota</taxon>
        <taxon>Deinococci</taxon>
        <taxon>Thermales</taxon>
        <taxon>Thermaceae</taxon>
        <taxon>Thermus</taxon>
    </lineage>
</organism>
<reference evidence="2 3" key="1">
    <citation type="submission" date="2021-07" db="EMBL/GenBank/DDBJ databases">
        <title>Thermus aquaticus gen. n. and sp. n., a nonsporulating extreme thermophile.</title>
        <authorList>
            <person name="Hu C.-J."/>
            <person name="Li W.-J."/>
            <person name="Xian W.-D."/>
        </authorList>
    </citation>
    <scope>NUCLEOTIDE SEQUENCE [LARGE SCALE GENOMIC DNA]</scope>
    <source>
        <strain evidence="2 3">SYSU G05001</strain>
    </source>
</reference>
<protein>
    <submittedName>
        <fullName evidence="2">Uncharacterized protein</fullName>
    </submittedName>
</protein>
<sequence>MPPLLKLILIYILAAQVGLILLLAYLGLFRREPLPEGASVGLLLFAALVGVLGAFLAVVWRWV</sequence>
<feature type="transmembrane region" description="Helical" evidence="1">
    <location>
        <begin position="7"/>
        <end position="28"/>
    </location>
</feature>
<evidence type="ECO:0000313" key="3">
    <source>
        <dbReference type="Proteomes" id="UP000724268"/>
    </source>
</evidence>
<evidence type="ECO:0000313" key="2">
    <source>
        <dbReference type="EMBL" id="MBW6395256.1"/>
    </source>
</evidence>
<feature type="transmembrane region" description="Helical" evidence="1">
    <location>
        <begin position="40"/>
        <end position="60"/>
    </location>
</feature>
<keyword evidence="1" id="KW-1133">Transmembrane helix</keyword>
<proteinExistence type="predicted"/>